<dbReference type="EMBL" id="HG722954">
    <property type="protein sequence ID" value="CDJ64467.1"/>
    <property type="molecule type" value="Genomic_DNA"/>
</dbReference>
<dbReference type="PANTHER" id="PTHR37984:SF5">
    <property type="entry name" value="PROTEIN NYNRIN-LIKE"/>
    <property type="match status" value="1"/>
</dbReference>
<dbReference type="GO" id="GO:0015074">
    <property type="term" value="P:DNA integration"/>
    <property type="evidence" value="ECO:0007669"/>
    <property type="project" value="InterPro"/>
</dbReference>
<sequence length="288" mass="32749">MPIEFRNRNFTFGYVPPYSHICIHGVWKICVPQFHEFLTHVLYSHHDPVTAGHGGQEKSFTALSNDNYWPGMRAYTTAYVQSCTYCRGSKSLNQKPAGLVLQLLIPSRRWAHMSLDCIIDIPLLTTGPDSILVMVDTVRKMPQFVPAKKPFTAADTVELLKDRFIRYHSFSEVLISDLDPRFQSDLWQQLCRRFKIKRAISSSYHPQSEGQTETDNCTLEQMFRANIQSDEREWERLLPALGLAYNTTSHSSTQLSLFGVMIGDNPLTADAVGALSSTLTPPMTKLFR</sequence>
<evidence type="ECO:0000259" key="1">
    <source>
        <dbReference type="PROSITE" id="PS50994"/>
    </source>
</evidence>
<dbReference type="Proteomes" id="UP000030754">
    <property type="component" value="Unassembled WGS sequence"/>
</dbReference>
<dbReference type="InterPro" id="IPR012337">
    <property type="entry name" value="RNaseH-like_sf"/>
</dbReference>
<dbReference type="InterPro" id="IPR001584">
    <property type="entry name" value="Integrase_cat-core"/>
</dbReference>
<dbReference type="InterPro" id="IPR050951">
    <property type="entry name" value="Retrovirus_Pol_polyprotein"/>
</dbReference>
<proteinExistence type="predicted"/>
<dbReference type="Gene3D" id="1.10.340.70">
    <property type="match status" value="1"/>
</dbReference>
<dbReference type="AlphaFoldDB" id="U6MJQ6"/>
<keyword evidence="3" id="KW-1185">Reference proteome</keyword>
<dbReference type="GeneID" id="25477149"/>
<feature type="domain" description="Integrase catalytic" evidence="1">
    <location>
        <begin position="102"/>
        <end position="274"/>
    </location>
</feature>
<dbReference type="OrthoDB" id="346089at2759"/>
<protein>
    <recommendedName>
        <fullName evidence="1">Integrase catalytic domain-containing protein</fullName>
    </recommendedName>
</protein>
<dbReference type="VEuPathDB" id="ToxoDB:ENH_00070160"/>
<dbReference type="PANTHER" id="PTHR37984">
    <property type="entry name" value="PROTEIN CBG26694"/>
    <property type="match status" value="1"/>
</dbReference>
<dbReference type="Gene3D" id="3.30.420.10">
    <property type="entry name" value="Ribonuclease H-like superfamily/Ribonuclease H"/>
    <property type="match status" value="1"/>
</dbReference>
<reference evidence="2" key="2">
    <citation type="submission" date="2013-10" db="EMBL/GenBank/DDBJ databases">
        <authorList>
            <person name="Aslett M."/>
        </authorList>
    </citation>
    <scope>NUCLEOTIDE SEQUENCE [LARGE SCALE GENOMIC DNA]</scope>
    <source>
        <strain evidence="2">Houghton</strain>
    </source>
</reference>
<dbReference type="SUPFAM" id="SSF53098">
    <property type="entry name" value="Ribonuclease H-like"/>
    <property type="match status" value="1"/>
</dbReference>
<dbReference type="InterPro" id="IPR036397">
    <property type="entry name" value="RNaseH_sf"/>
</dbReference>
<reference evidence="2" key="1">
    <citation type="submission" date="2013-10" db="EMBL/GenBank/DDBJ databases">
        <title>Genomic analysis of the causative agents of coccidiosis in chickens.</title>
        <authorList>
            <person name="Reid A.J."/>
            <person name="Blake D."/>
            <person name="Billington K."/>
            <person name="Browne H."/>
            <person name="Dunn M."/>
            <person name="Hung S."/>
            <person name="Kawahara F."/>
            <person name="Miranda-Saavedra D."/>
            <person name="Mourier T."/>
            <person name="Nagra H."/>
            <person name="Otto T.D."/>
            <person name="Rawlings N."/>
            <person name="Sanchez A."/>
            <person name="Sanders M."/>
            <person name="Subramaniam C."/>
            <person name="Tay Y."/>
            <person name="Dear P."/>
            <person name="Doerig C."/>
            <person name="Gruber A."/>
            <person name="Parkinson J."/>
            <person name="Shirley M."/>
            <person name="Wan K.L."/>
            <person name="Berriman M."/>
            <person name="Tomley F."/>
            <person name="Pain A."/>
        </authorList>
    </citation>
    <scope>NUCLEOTIDE SEQUENCE [LARGE SCALE GENOMIC DNA]</scope>
    <source>
        <strain evidence="2">Houghton</strain>
    </source>
</reference>
<organism evidence="2 3">
    <name type="scientific">Eimeria necatrix</name>
    <dbReference type="NCBI Taxonomy" id="51315"/>
    <lineage>
        <taxon>Eukaryota</taxon>
        <taxon>Sar</taxon>
        <taxon>Alveolata</taxon>
        <taxon>Apicomplexa</taxon>
        <taxon>Conoidasida</taxon>
        <taxon>Coccidia</taxon>
        <taxon>Eucoccidiorida</taxon>
        <taxon>Eimeriorina</taxon>
        <taxon>Eimeriidae</taxon>
        <taxon>Eimeria</taxon>
    </lineage>
</organism>
<accession>U6MJQ6</accession>
<evidence type="ECO:0000313" key="2">
    <source>
        <dbReference type="EMBL" id="CDJ64467.1"/>
    </source>
</evidence>
<dbReference type="InterPro" id="IPR041588">
    <property type="entry name" value="Integrase_H2C2"/>
</dbReference>
<dbReference type="GO" id="GO:0003676">
    <property type="term" value="F:nucleic acid binding"/>
    <property type="evidence" value="ECO:0007669"/>
    <property type="project" value="InterPro"/>
</dbReference>
<name>U6MJQ6_9EIME</name>
<dbReference type="PROSITE" id="PS50994">
    <property type="entry name" value="INTEGRASE"/>
    <property type="match status" value="1"/>
</dbReference>
<gene>
    <name evidence="2" type="ORF">ENH_00070160</name>
</gene>
<dbReference type="RefSeq" id="XP_013432934.1">
    <property type="nucleotide sequence ID" value="XM_013577480.1"/>
</dbReference>
<evidence type="ECO:0000313" key="3">
    <source>
        <dbReference type="Proteomes" id="UP000030754"/>
    </source>
</evidence>
<dbReference type="Pfam" id="PF17921">
    <property type="entry name" value="Integrase_H2C2"/>
    <property type="match status" value="1"/>
</dbReference>